<organism evidence="1 2">
    <name type="scientific">Pseudanabaena catenata USMAC16</name>
    <dbReference type="NCBI Taxonomy" id="1855837"/>
    <lineage>
        <taxon>Bacteria</taxon>
        <taxon>Bacillati</taxon>
        <taxon>Cyanobacteriota</taxon>
        <taxon>Cyanophyceae</taxon>
        <taxon>Pseudanabaenales</taxon>
        <taxon>Pseudanabaenaceae</taxon>
        <taxon>Pseudanabaena</taxon>
    </lineage>
</organism>
<accession>A0A9X4RKC4</accession>
<name>A0A9X4RKC4_9CYAN</name>
<sequence length="91" mass="10686">MRCSLFDLIQLPEGKEQINRHYVALQEITCRTSEYPNLPYPIAEKPNQAQLENYQSRIAEEIKRHLNSDRWNNLNFLSFILEKYGSSITGV</sequence>
<comment type="caution">
    <text evidence="1">The sequence shown here is derived from an EMBL/GenBank/DDBJ whole genome shotgun (WGS) entry which is preliminary data.</text>
</comment>
<gene>
    <name evidence="1" type="ORF">FEV09_23830</name>
</gene>
<dbReference type="Proteomes" id="UP001152872">
    <property type="component" value="Unassembled WGS sequence"/>
</dbReference>
<dbReference type="EMBL" id="VBTY01000431">
    <property type="protein sequence ID" value="MDG3497551.1"/>
    <property type="molecule type" value="Genomic_DNA"/>
</dbReference>
<dbReference type="AlphaFoldDB" id="A0A9X4RKC4"/>
<dbReference type="RefSeq" id="WP_009629806.1">
    <property type="nucleotide sequence ID" value="NZ_VBTY01000431.1"/>
</dbReference>
<keyword evidence="2" id="KW-1185">Reference proteome</keyword>
<reference evidence="1" key="1">
    <citation type="submission" date="2019-05" db="EMBL/GenBank/DDBJ databases">
        <title>Whole genome sequencing of Pseudanabaena catenata USMAC16.</title>
        <authorList>
            <person name="Khan Z."/>
            <person name="Omar W.M."/>
            <person name="Convey P."/>
            <person name="Merican F."/>
            <person name="Najimudin N."/>
        </authorList>
    </citation>
    <scope>NUCLEOTIDE SEQUENCE</scope>
    <source>
        <strain evidence="1">USMAC16</strain>
    </source>
</reference>
<protein>
    <submittedName>
        <fullName evidence="1">Uncharacterized protein</fullName>
    </submittedName>
</protein>
<proteinExistence type="predicted"/>
<evidence type="ECO:0000313" key="1">
    <source>
        <dbReference type="EMBL" id="MDG3497551.1"/>
    </source>
</evidence>
<evidence type="ECO:0000313" key="2">
    <source>
        <dbReference type="Proteomes" id="UP001152872"/>
    </source>
</evidence>